<dbReference type="Proteomes" id="UP001500665">
    <property type="component" value="Unassembled WGS sequence"/>
</dbReference>
<evidence type="ECO:0000313" key="2">
    <source>
        <dbReference type="Proteomes" id="UP001500665"/>
    </source>
</evidence>
<sequence length="379" mass="42605">MAETRDKPLPRRERELAAGLRRWADERGLGKGSKTRVPIQDVYDIFQNIQNRNPDNAYEPEVLAHLLQRLEQHLIVRPLRERAPDMIPLPVGVWLLPKAPRRATVVPMPSWHPELSDMAASWRSAGPRQKAAYAAINTWLKSTPDLTLLPLRERTLEVFGTYGSDDDFPVPEKTLDTLRSGVLFSDTARLDRVLRTFRPAVPLLTETFPTDDEKSHFHRVGHGDLLLVIENSTTWWSIVDTLPADHRLGYVAWGVGASFRASIRSIAARHRITGIRYFGDLDPSGLTIPIKASQTATTAGLPPVLPATALYELLLRVGRPRRGTEPPAAPNAAASLSAWLPPSQRSNVTELLTDGRRIAQEWANHRHLTHDTTWHQDIR</sequence>
<accession>A0ABN1RY32</accession>
<evidence type="ECO:0008006" key="3">
    <source>
        <dbReference type="Google" id="ProtNLM"/>
    </source>
</evidence>
<proteinExistence type="predicted"/>
<keyword evidence="2" id="KW-1185">Reference proteome</keyword>
<organism evidence="1 2">
    <name type="scientific">Actinocorallia libanotica</name>
    <dbReference type="NCBI Taxonomy" id="46162"/>
    <lineage>
        <taxon>Bacteria</taxon>
        <taxon>Bacillati</taxon>
        <taxon>Actinomycetota</taxon>
        <taxon>Actinomycetes</taxon>
        <taxon>Streptosporangiales</taxon>
        <taxon>Thermomonosporaceae</taxon>
        <taxon>Actinocorallia</taxon>
    </lineage>
</organism>
<reference evidence="1 2" key="1">
    <citation type="journal article" date="2019" name="Int. J. Syst. Evol. Microbiol.">
        <title>The Global Catalogue of Microorganisms (GCM) 10K type strain sequencing project: providing services to taxonomists for standard genome sequencing and annotation.</title>
        <authorList>
            <consortium name="The Broad Institute Genomics Platform"/>
            <consortium name="The Broad Institute Genome Sequencing Center for Infectious Disease"/>
            <person name="Wu L."/>
            <person name="Ma J."/>
        </authorList>
    </citation>
    <scope>NUCLEOTIDE SEQUENCE [LARGE SCALE GENOMIC DNA]</scope>
    <source>
        <strain evidence="1 2">JCM 10696</strain>
    </source>
</reference>
<comment type="caution">
    <text evidence="1">The sequence shown here is derived from an EMBL/GenBank/DDBJ whole genome shotgun (WGS) entry which is preliminary data.</text>
</comment>
<name>A0ABN1RY32_9ACTN</name>
<evidence type="ECO:0000313" key="1">
    <source>
        <dbReference type="EMBL" id="GAA0967595.1"/>
    </source>
</evidence>
<dbReference type="EMBL" id="BAAAHH010000050">
    <property type="protein sequence ID" value="GAA0967595.1"/>
    <property type="molecule type" value="Genomic_DNA"/>
</dbReference>
<protein>
    <recommendedName>
        <fullName evidence="3">Wadjet protein JetD C-terminal domain-containing protein</fullName>
    </recommendedName>
</protein>
<dbReference type="RefSeq" id="WP_344246660.1">
    <property type="nucleotide sequence ID" value="NZ_BAAAHH010000050.1"/>
</dbReference>
<gene>
    <name evidence="1" type="ORF">GCM10009550_71700</name>
</gene>